<dbReference type="Proteomes" id="UP000824161">
    <property type="component" value="Unassembled WGS sequence"/>
</dbReference>
<dbReference type="GO" id="GO:0005737">
    <property type="term" value="C:cytoplasm"/>
    <property type="evidence" value="ECO:0007669"/>
    <property type="project" value="TreeGrafter"/>
</dbReference>
<reference evidence="7" key="2">
    <citation type="journal article" date="2021" name="PeerJ">
        <title>Extensive microbial diversity within the chicken gut microbiome revealed by metagenomics and culture.</title>
        <authorList>
            <person name="Gilroy R."/>
            <person name="Ravi A."/>
            <person name="Getino M."/>
            <person name="Pursley I."/>
            <person name="Horton D.L."/>
            <person name="Alikhan N.F."/>
            <person name="Baker D."/>
            <person name="Gharbi K."/>
            <person name="Hall N."/>
            <person name="Watson M."/>
            <person name="Adriaenssens E.M."/>
            <person name="Foster-Nyarko E."/>
            <person name="Jarju S."/>
            <person name="Secka A."/>
            <person name="Antonio M."/>
            <person name="Oren A."/>
            <person name="Chaudhuri R.R."/>
            <person name="La Ragione R."/>
            <person name="Hildebrand F."/>
            <person name="Pallen M.J."/>
        </authorList>
    </citation>
    <scope>NUCLEOTIDE SEQUENCE</scope>
    <source>
        <strain evidence="7">1383</strain>
    </source>
</reference>
<dbReference type="AlphaFoldDB" id="A0A9D1KRZ0"/>
<keyword evidence="5 7" id="KW-0378">Hydrolase</keyword>
<comment type="caution">
    <text evidence="7">The sequence shown here is derived from an EMBL/GenBank/DDBJ whole genome shotgun (WGS) entry which is preliminary data.</text>
</comment>
<evidence type="ECO:0000313" key="7">
    <source>
        <dbReference type="EMBL" id="HIT97296.1"/>
    </source>
</evidence>
<dbReference type="NCBIfam" id="TIGR00857">
    <property type="entry name" value="pyrC_multi"/>
    <property type="match status" value="1"/>
</dbReference>
<dbReference type="InterPro" id="IPR032466">
    <property type="entry name" value="Metal_Hydrolase"/>
</dbReference>
<dbReference type="EC" id="3.5.2.3" evidence="7"/>
<evidence type="ECO:0000256" key="5">
    <source>
        <dbReference type="ARBA" id="ARBA00022801"/>
    </source>
</evidence>
<keyword evidence="4" id="KW-0479">Metal-binding</keyword>
<dbReference type="Gene3D" id="3.20.20.140">
    <property type="entry name" value="Metal-dependent hydrolases"/>
    <property type="match status" value="1"/>
</dbReference>
<protein>
    <submittedName>
        <fullName evidence="7">Dihydroorotase</fullName>
        <ecNumber evidence="7">3.5.2.3</ecNumber>
    </submittedName>
</protein>
<dbReference type="GO" id="GO:0004038">
    <property type="term" value="F:allantoinase activity"/>
    <property type="evidence" value="ECO:0007669"/>
    <property type="project" value="TreeGrafter"/>
</dbReference>
<dbReference type="InterPro" id="IPR002195">
    <property type="entry name" value="Dihydroorotase_CS"/>
</dbReference>
<name>A0A9D1KRZ0_9FLAO</name>
<comment type="similarity">
    <text evidence="3">Belongs to the metallo-dependent hydrolases superfamily. DHOase family. Class I DHOase subfamily.</text>
</comment>
<dbReference type="PANTHER" id="PTHR43668">
    <property type="entry name" value="ALLANTOINASE"/>
    <property type="match status" value="1"/>
</dbReference>
<dbReference type="PROSITE" id="PS00483">
    <property type="entry name" value="DIHYDROOROTASE_2"/>
    <property type="match status" value="1"/>
</dbReference>
<evidence type="ECO:0000313" key="8">
    <source>
        <dbReference type="Proteomes" id="UP000824161"/>
    </source>
</evidence>
<dbReference type="Pfam" id="PF01979">
    <property type="entry name" value="Amidohydro_1"/>
    <property type="match status" value="1"/>
</dbReference>
<comment type="function">
    <text evidence="2">Catalyzes the reversible cyclization of carbamoyl aspartate to dihydroorotate.</text>
</comment>
<dbReference type="GO" id="GO:0046872">
    <property type="term" value="F:metal ion binding"/>
    <property type="evidence" value="ECO:0007669"/>
    <property type="project" value="UniProtKB-KW"/>
</dbReference>
<dbReference type="SUPFAM" id="SSF51556">
    <property type="entry name" value="Metallo-dependent hydrolases"/>
    <property type="match status" value="1"/>
</dbReference>
<organism evidence="7 8">
    <name type="scientific">Candidatus Merdimorpha stercoravium</name>
    <dbReference type="NCBI Taxonomy" id="2840863"/>
    <lineage>
        <taxon>Bacteria</taxon>
        <taxon>Pseudomonadati</taxon>
        <taxon>Bacteroidota</taxon>
        <taxon>Flavobacteriia</taxon>
        <taxon>Flavobacteriales</taxon>
        <taxon>Candidatus Merdimorpha</taxon>
    </lineage>
</organism>
<dbReference type="CDD" id="cd01318">
    <property type="entry name" value="DHOase_IIb"/>
    <property type="match status" value="1"/>
</dbReference>
<sequence>MDENILIKNAKIVDEGSIVESDVLIRKGIIERIDPSISLPVGTRLILADNQYLLPGVIDTHVHFRDPGLTDKADFATESAAAAAGGVTSVIDMPNTLPPALTPELLEEKFGIAAQKSSVNYSFMIGASESNLEDILRADPARVAAVKVFFGSSTGDMALKDPEAIERLFVSSPLLIAAHCEDDARIAGNLAKAREEFGEDIPAAMHARIRDEEACLRSSSAAIDLAKKTGARLHLLHVSSACELNQLSSMKPGSYKKITAEVCTHHLFFDERDYATLGNLIKVNPSVKSEEDREALWEALRSGRIDTIGSDHAPHTAQEKARPYLKCPSGGPMIQHTLPAMLSEVVKGHFTLEQVVEKMCHNPARIFQIERRGFLREGYFGDAVLVEFNSPWRVRRESLKYKCGWSAFEGRMFPARITHTLVGGQLAYAEGKLYPVTSPAALTFER</sequence>
<proteinExistence type="inferred from homology"/>
<dbReference type="InterPro" id="IPR050138">
    <property type="entry name" value="DHOase/Allantoinase_Hydrolase"/>
</dbReference>
<dbReference type="NCBIfam" id="NF006688">
    <property type="entry name" value="PRK09236.1"/>
    <property type="match status" value="1"/>
</dbReference>
<dbReference type="SUPFAM" id="SSF51338">
    <property type="entry name" value="Composite domain of metallo-dependent hydrolases"/>
    <property type="match status" value="1"/>
</dbReference>
<dbReference type="InterPro" id="IPR011059">
    <property type="entry name" value="Metal-dep_hydrolase_composite"/>
</dbReference>
<evidence type="ECO:0000259" key="6">
    <source>
        <dbReference type="Pfam" id="PF01979"/>
    </source>
</evidence>
<evidence type="ECO:0000256" key="3">
    <source>
        <dbReference type="ARBA" id="ARBA00010286"/>
    </source>
</evidence>
<evidence type="ECO:0000256" key="2">
    <source>
        <dbReference type="ARBA" id="ARBA00002368"/>
    </source>
</evidence>
<dbReference type="InterPro" id="IPR006680">
    <property type="entry name" value="Amidohydro-rel"/>
</dbReference>
<feature type="domain" description="Amidohydrolase-related" evidence="6">
    <location>
        <begin position="52"/>
        <end position="426"/>
    </location>
</feature>
<evidence type="ECO:0000256" key="1">
    <source>
        <dbReference type="ARBA" id="ARBA00001947"/>
    </source>
</evidence>
<dbReference type="GO" id="GO:0004151">
    <property type="term" value="F:dihydroorotase activity"/>
    <property type="evidence" value="ECO:0007669"/>
    <property type="project" value="UniProtKB-EC"/>
</dbReference>
<reference evidence="7" key="1">
    <citation type="submission" date="2020-10" db="EMBL/GenBank/DDBJ databases">
        <authorList>
            <person name="Gilroy R."/>
        </authorList>
    </citation>
    <scope>NUCLEOTIDE SEQUENCE</scope>
    <source>
        <strain evidence="7">1383</strain>
    </source>
</reference>
<dbReference type="PANTHER" id="PTHR43668:SF4">
    <property type="entry name" value="ALLANTOINASE"/>
    <property type="match status" value="1"/>
</dbReference>
<evidence type="ECO:0000256" key="4">
    <source>
        <dbReference type="ARBA" id="ARBA00022723"/>
    </source>
</evidence>
<comment type="cofactor">
    <cofactor evidence="1">
        <name>Zn(2+)</name>
        <dbReference type="ChEBI" id="CHEBI:29105"/>
    </cofactor>
</comment>
<accession>A0A9D1KRZ0</accession>
<gene>
    <name evidence="7" type="ORF">IAC44_00490</name>
</gene>
<dbReference type="Gene3D" id="2.30.40.10">
    <property type="entry name" value="Urease, subunit C, domain 1"/>
    <property type="match status" value="1"/>
</dbReference>
<dbReference type="EMBL" id="DVLY01000008">
    <property type="protein sequence ID" value="HIT97296.1"/>
    <property type="molecule type" value="Genomic_DNA"/>
</dbReference>
<dbReference type="GO" id="GO:0006145">
    <property type="term" value="P:purine nucleobase catabolic process"/>
    <property type="evidence" value="ECO:0007669"/>
    <property type="project" value="TreeGrafter"/>
</dbReference>